<comment type="caution">
    <text evidence="2">The sequence shown here is derived from an EMBL/GenBank/DDBJ whole genome shotgun (WGS) entry which is preliminary data.</text>
</comment>
<dbReference type="AlphaFoldDB" id="N6V3H5"/>
<dbReference type="SUPFAM" id="SSF56300">
    <property type="entry name" value="Metallo-dependent phosphatases"/>
    <property type="match status" value="1"/>
</dbReference>
<dbReference type="InterPro" id="IPR029052">
    <property type="entry name" value="Metallo-depent_PP-like"/>
</dbReference>
<keyword evidence="3" id="KW-1185">Reference proteome</keyword>
<dbReference type="PATRIC" id="fig|363754.4.peg.2076"/>
<evidence type="ECO:0000259" key="1">
    <source>
        <dbReference type="Pfam" id="PF00149"/>
    </source>
</evidence>
<proteinExistence type="predicted"/>
<protein>
    <recommendedName>
        <fullName evidence="1">Calcineurin-like phosphoesterase domain-containing protein</fullName>
    </recommendedName>
</protein>
<organism evidence="2 3">
    <name type="scientific">Rhizobium freirei PRF 81</name>
    <dbReference type="NCBI Taxonomy" id="363754"/>
    <lineage>
        <taxon>Bacteria</taxon>
        <taxon>Pseudomonadati</taxon>
        <taxon>Pseudomonadota</taxon>
        <taxon>Alphaproteobacteria</taxon>
        <taxon>Hyphomicrobiales</taxon>
        <taxon>Rhizobiaceae</taxon>
        <taxon>Rhizobium/Agrobacterium group</taxon>
        <taxon>Rhizobium</taxon>
    </lineage>
</organism>
<dbReference type="Proteomes" id="UP000012429">
    <property type="component" value="Unassembled WGS sequence"/>
</dbReference>
<gene>
    <name evidence="2" type="ORF">RHSP_45399</name>
</gene>
<evidence type="ECO:0000313" key="3">
    <source>
        <dbReference type="Proteomes" id="UP000012429"/>
    </source>
</evidence>
<dbReference type="GO" id="GO:0016787">
    <property type="term" value="F:hydrolase activity"/>
    <property type="evidence" value="ECO:0007669"/>
    <property type="project" value="InterPro"/>
</dbReference>
<feature type="domain" description="Calcineurin-like phosphoesterase" evidence="1">
    <location>
        <begin position="112"/>
        <end position="271"/>
    </location>
</feature>
<sequence length="344" mass="40049">MPPRPLTDAECLEALTLRKQYKSIQEAARATGKEWHWLERRIKEAERRNLAGEMRELVEMPAFVEEGDEEEPIEDVLARQRKAFERKAKAAEARNWFPIKINEDKPYAINWFGDPHLDNGGCNWPLLERHIAICRQDGVYAGNIGDTTDNWPWTGRLAKLWSESEVSNKTAKRMAEWFMFSAGIKWLVWILGNHDAWNGGDEFYKRLGATYVPVLDWRARFRLVHKNDSETRVDLAHGRKGNSIYNPSHGTLRDAKFGQEADLFVTGHIHSFKLDHYEIPERNKTTWLAQTRGYKWFDHYGLVNGFAEYQNGASIFSIIDPITGRVHCFADPEEGSEFLRWKRR</sequence>
<name>N6V3H5_9HYPH</name>
<reference evidence="2 3" key="1">
    <citation type="journal article" date="2012" name="BMC Genomics">
        <title>Genomic basis of broad host range and environmental adaptability of Rhizobium tropici CIAT 899 and Rhizobium sp. PRF 81 which are used in inoculants for common bean (Phaseolus vulgaris L.).</title>
        <authorList>
            <person name="Ormeno-Orrillo E."/>
            <person name="Menna P."/>
            <person name="Almeida L.G."/>
            <person name="Ollero F.J."/>
            <person name="Nicolas M.F."/>
            <person name="Pains Rodrigues E."/>
            <person name="Shigueyoshi Nakatani A."/>
            <person name="Silva Batista J.S."/>
            <person name="Oliveira Chueire L.M."/>
            <person name="Souza R.C."/>
            <person name="Ribeiro Vasconcelos A.T."/>
            <person name="Megias M."/>
            <person name="Hungria M."/>
            <person name="Martinez-Romero E."/>
        </authorList>
    </citation>
    <scope>NUCLEOTIDE SEQUENCE [LARGE SCALE GENOMIC DNA]</scope>
    <source>
        <strain evidence="2 3">PRF 81</strain>
    </source>
</reference>
<dbReference type="Pfam" id="PF00149">
    <property type="entry name" value="Metallophos"/>
    <property type="match status" value="1"/>
</dbReference>
<dbReference type="EMBL" id="AQHN01000055">
    <property type="protein sequence ID" value="ENN87646.1"/>
    <property type="molecule type" value="Genomic_DNA"/>
</dbReference>
<evidence type="ECO:0000313" key="2">
    <source>
        <dbReference type="EMBL" id="ENN87646.1"/>
    </source>
</evidence>
<accession>N6V3H5</accession>
<dbReference type="InterPro" id="IPR004843">
    <property type="entry name" value="Calcineurin-like_PHP"/>
</dbReference>